<sequence length="98" mass="10458">MLVHLSRSLISVGIELTPTARKLAPLPAQTRRRRNFDAPQDNSKGPSFTPPEPHLAPRSPRVSTPAPATVASKLLSKMASRSARSLPSVVSLVDTPVA</sequence>
<gene>
    <name evidence="2" type="ORF">GN958_ATG03321</name>
</gene>
<organism evidence="2 3">
    <name type="scientific">Phytophthora infestans</name>
    <name type="common">Potato late blight agent</name>
    <name type="synonym">Botrytis infestans</name>
    <dbReference type="NCBI Taxonomy" id="4787"/>
    <lineage>
        <taxon>Eukaryota</taxon>
        <taxon>Sar</taxon>
        <taxon>Stramenopiles</taxon>
        <taxon>Oomycota</taxon>
        <taxon>Peronosporomycetes</taxon>
        <taxon>Peronosporales</taxon>
        <taxon>Peronosporaceae</taxon>
        <taxon>Phytophthora</taxon>
    </lineage>
</organism>
<evidence type="ECO:0000313" key="3">
    <source>
        <dbReference type="Proteomes" id="UP000704712"/>
    </source>
</evidence>
<reference evidence="2" key="1">
    <citation type="submission" date="2020-03" db="EMBL/GenBank/DDBJ databases">
        <title>Hybrid Assembly of Korean Phytophthora infestans isolates.</title>
        <authorList>
            <person name="Prokchorchik M."/>
            <person name="Lee Y."/>
            <person name="Seo J."/>
            <person name="Cho J.-H."/>
            <person name="Park Y.-E."/>
            <person name="Jang D.-C."/>
            <person name="Im J.-S."/>
            <person name="Choi J.-G."/>
            <person name="Park H.-J."/>
            <person name="Lee G.-B."/>
            <person name="Lee Y.-G."/>
            <person name="Hong S.-Y."/>
            <person name="Cho K."/>
            <person name="Sohn K.H."/>
        </authorList>
    </citation>
    <scope>NUCLEOTIDE SEQUENCE</scope>
    <source>
        <strain evidence="2">KR_2_A2</strain>
    </source>
</reference>
<accession>A0A8S9V8C8</accession>
<evidence type="ECO:0000256" key="1">
    <source>
        <dbReference type="SAM" id="MobiDB-lite"/>
    </source>
</evidence>
<protein>
    <submittedName>
        <fullName evidence="2">Uncharacterized protein</fullName>
    </submittedName>
</protein>
<comment type="caution">
    <text evidence="2">The sequence shown here is derived from an EMBL/GenBank/DDBJ whole genome shotgun (WGS) entry which is preliminary data.</text>
</comment>
<evidence type="ECO:0000313" key="2">
    <source>
        <dbReference type="EMBL" id="KAF4147449.1"/>
    </source>
</evidence>
<dbReference type="Proteomes" id="UP000704712">
    <property type="component" value="Unassembled WGS sequence"/>
</dbReference>
<dbReference type="AlphaFoldDB" id="A0A8S9V8C8"/>
<dbReference type="EMBL" id="JAACNO010000465">
    <property type="protein sequence ID" value="KAF4147449.1"/>
    <property type="molecule type" value="Genomic_DNA"/>
</dbReference>
<proteinExistence type="predicted"/>
<feature type="region of interest" description="Disordered" evidence="1">
    <location>
        <begin position="23"/>
        <end position="68"/>
    </location>
</feature>
<name>A0A8S9V8C8_PHYIN</name>